<feature type="compositionally biased region" description="Pro residues" evidence="1">
    <location>
        <begin position="70"/>
        <end position="94"/>
    </location>
</feature>
<gene>
    <name evidence="5" type="ORF">GCM10008021_24530</name>
    <name evidence="4" type="ORF">GCM10010914_14600</name>
</gene>
<evidence type="ECO:0000313" key="6">
    <source>
        <dbReference type="Proteomes" id="UP000630135"/>
    </source>
</evidence>
<protein>
    <submittedName>
        <fullName evidence="4">Uncharacterized protein</fullName>
    </submittedName>
</protein>
<keyword evidence="3" id="KW-0732">Signal</keyword>
<evidence type="ECO:0000313" key="5">
    <source>
        <dbReference type="EMBL" id="GGP30802.1"/>
    </source>
</evidence>
<evidence type="ECO:0000313" key="4">
    <source>
        <dbReference type="EMBL" id="GGI81449.1"/>
    </source>
</evidence>
<name>A0AAV4K9E3_9DEIO</name>
<feature type="compositionally biased region" description="Low complexity" evidence="1">
    <location>
        <begin position="133"/>
        <end position="142"/>
    </location>
</feature>
<dbReference type="Proteomes" id="UP000652720">
    <property type="component" value="Unassembled WGS sequence"/>
</dbReference>
<reference evidence="4" key="2">
    <citation type="journal article" date="2014" name="Int. J. Syst. Evol. Microbiol.">
        <title>Complete genome sequence of Corynebacterium casei LMG S-19264T (=DSM 44701T), isolated from a smear-ripened cheese.</title>
        <authorList>
            <consortium name="US DOE Joint Genome Institute (JGI-PGF)"/>
            <person name="Walter F."/>
            <person name="Albersmeier A."/>
            <person name="Kalinowski J."/>
            <person name="Ruckert C."/>
        </authorList>
    </citation>
    <scope>NUCLEOTIDE SEQUENCE</scope>
    <source>
        <strain evidence="4">CGMCC 1.8885</strain>
    </source>
</reference>
<dbReference type="Proteomes" id="UP000630135">
    <property type="component" value="Unassembled WGS sequence"/>
</dbReference>
<feature type="transmembrane region" description="Helical" evidence="2">
    <location>
        <begin position="40"/>
        <end position="61"/>
    </location>
</feature>
<dbReference type="EMBL" id="BMMA01000011">
    <property type="protein sequence ID" value="GGI81449.1"/>
    <property type="molecule type" value="Genomic_DNA"/>
</dbReference>
<evidence type="ECO:0000313" key="7">
    <source>
        <dbReference type="Proteomes" id="UP000652720"/>
    </source>
</evidence>
<keyword evidence="6" id="KW-1185">Reference proteome</keyword>
<keyword evidence="2" id="KW-0812">Transmembrane</keyword>
<dbReference type="EMBL" id="BMLZ01000039">
    <property type="protein sequence ID" value="GGP30802.1"/>
    <property type="molecule type" value="Genomic_DNA"/>
</dbReference>
<evidence type="ECO:0000256" key="1">
    <source>
        <dbReference type="SAM" id="MobiDB-lite"/>
    </source>
</evidence>
<reference evidence="5" key="1">
    <citation type="journal article" date="2014" name="Int. J. Syst. Evol. Microbiol.">
        <title>Complete genome of a new Firmicutes species belonging to the dominant human colonic microbiota ('Ruminococcus bicirculans') reveals two chromosomes and a selective capacity to utilize plant glucans.</title>
        <authorList>
            <consortium name="NISC Comparative Sequencing Program"/>
            <person name="Wegmann U."/>
            <person name="Louis P."/>
            <person name="Goesmann A."/>
            <person name="Henrissat B."/>
            <person name="Duncan S.H."/>
            <person name="Flint H.J."/>
        </authorList>
    </citation>
    <scope>NUCLEOTIDE SEQUENCE</scope>
    <source>
        <strain evidence="5">CGMCC 1.8884</strain>
    </source>
</reference>
<feature type="region of interest" description="Disordered" evidence="1">
    <location>
        <begin position="133"/>
        <end position="214"/>
    </location>
</feature>
<organism evidence="4 7">
    <name type="scientific">Deinococcus wulumuqiensis</name>
    <dbReference type="NCBI Taxonomy" id="980427"/>
    <lineage>
        <taxon>Bacteria</taxon>
        <taxon>Thermotogati</taxon>
        <taxon>Deinococcota</taxon>
        <taxon>Deinococci</taxon>
        <taxon>Deinococcales</taxon>
        <taxon>Deinococcaceae</taxon>
        <taxon>Deinococcus</taxon>
    </lineage>
</organism>
<comment type="caution">
    <text evidence="4">The sequence shown here is derived from an EMBL/GenBank/DDBJ whole genome shotgun (WGS) entry which is preliminary data.</text>
</comment>
<feature type="signal peptide" evidence="3">
    <location>
        <begin position="1"/>
        <end position="17"/>
    </location>
</feature>
<reference evidence="6" key="3">
    <citation type="journal article" date="2019" name="Int. J. Syst. Evol. Microbiol.">
        <title>The Global Catalogue of Microorganisms (GCM) 10K type strain sequencing project: providing services to taxonomists for standard genome sequencing and annotation.</title>
        <authorList>
            <consortium name="The Broad Institute Genomics Platform"/>
            <consortium name="The Broad Institute Genome Sequencing Center for Infectious Disease"/>
            <person name="Wu L."/>
            <person name="Ma J."/>
        </authorList>
    </citation>
    <scope>NUCLEOTIDE SEQUENCE [LARGE SCALE GENOMIC DNA]</scope>
    <source>
        <strain evidence="6">CGMCC 1.8884</strain>
    </source>
</reference>
<dbReference type="AlphaFoldDB" id="A0AAV4K9E3"/>
<feature type="region of interest" description="Disordered" evidence="1">
    <location>
        <begin position="70"/>
        <end position="114"/>
    </location>
</feature>
<keyword evidence="2" id="KW-0472">Membrane</keyword>
<keyword evidence="2" id="KW-1133">Transmembrane helix</keyword>
<reference evidence="4" key="4">
    <citation type="submission" date="2023-08" db="EMBL/GenBank/DDBJ databases">
        <authorList>
            <person name="Sun Q."/>
            <person name="Zhou Y."/>
        </authorList>
    </citation>
    <scope>NUCLEOTIDE SEQUENCE</scope>
    <source>
        <strain evidence="5">CGMCC 1.8884</strain>
        <strain evidence="4">CGMCC 1.8885</strain>
    </source>
</reference>
<evidence type="ECO:0000256" key="3">
    <source>
        <dbReference type="SAM" id="SignalP"/>
    </source>
</evidence>
<accession>A0AAV4K9E3</accession>
<sequence>MLLFVLGVLLLCAAALAALWAAGQVLVALGALLTGAAGVLGRLLIFLVLGAGAGGVSYFVASAWRPGQPVPGQPVPSQPVPGQPVPGQPVPTPGPFGTGPAGAPAPPPAAARSPRWLRGKRAVVAPSPVAAAEVPAAESLSAGTPTTETAVSETAVSETIDSERADRTLVITAAPQVSPMPPEGEVPTPGEKAPAPSEPLAPDDSTTDNPRPPS</sequence>
<feature type="chain" id="PRO_5043394211" evidence="3">
    <location>
        <begin position="18"/>
        <end position="214"/>
    </location>
</feature>
<proteinExistence type="predicted"/>
<feature type="compositionally biased region" description="Polar residues" evidence="1">
    <location>
        <begin position="143"/>
        <end position="159"/>
    </location>
</feature>
<evidence type="ECO:0000256" key="2">
    <source>
        <dbReference type="SAM" id="Phobius"/>
    </source>
</evidence>